<dbReference type="InterPro" id="IPR014043">
    <property type="entry name" value="Acyl_transferase_dom"/>
</dbReference>
<evidence type="ECO:0000313" key="9">
    <source>
        <dbReference type="EMBL" id="OWU77528.1"/>
    </source>
</evidence>
<comment type="caution">
    <text evidence="9">The sequence shown here is derived from an EMBL/GenBank/DDBJ whole genome shotgun (WGS) entry which is preliminary data.</text>
</comment>
<evidence type="ECO:0000256" key="5">
    <source>
        <dbReference type="ARBA" id="ARBA00048462"/>
    </source>
</evidence>
<organism evidence="9 10">
    <name type="scientific">Marinibacterium profundimaris</name>
    <dbReference type="NCBI Taxonomy" id="1679460"/>
    <lineage>
        <taxon>Bacteria</taxon>
        <taxon>Pseudomonadati</taxon>
        <taxon>Pseudomonadota</taxon>
        <taxon>Alphaproteobacteria</taxon>
        <taxon>Rhodobacterales</taxon>
        <taxon>Paracoccaceae</taxon>
        <taxon>Marinibacterium</taxon>
    </lineage>
</organism>
<dbReference type="InterPro" id="IPR024925">
    <property type="entry name" value="Malonyl_CoA-ACP_transAc"/>
</dbReference>
<evidence type="ECO:0000259" key="8">
    <source>
        <dbReference type="SMART" id="SM00827"/>
    </source>
</evidence>
<comment type="similarity">
    <text evidence="6">Belongs to the fabD family.</text>
</comment>
<dbReference type="InterPro" id="IPR004410">
    <property type="entry name" value="Malonyl_CoA-ACP_transAc_FabD"/>
</dbReference>
<dbReference type="SUPFAM" id="SSF52151">
    <property type="entry name" value="FabD/lysophospholipase-like"/>
    <property type="match status" value="1"/>
</dbReference>
<evidence type="ECO:0000256" key="7">
    <source>
        <dbReference type="PIRSR" id="PIRSR000446-1"/>
    </source>
</evidence>
<dbReference type="PANTHER" id="PTHR42681:SF1">
    <property type="entry name" value="MALONYL-COA-ACYL CARRIER PROTEIN TRANSACYLASE, MITOCHONDRIAL"/>
    <property type="match status" value="1"/>
</dbReference>
<dbReference type="GO" id="GO:0005829">
    <property type="term" value="C:cytosol"/>
    <property type="evidence" value="ECO:0007669"/>
    <property type="project" value="TreeGrafter"/>
</dbReference>
<dbReference type="EC" id="2.3.1.39" evidence="1 6"/>
<feature type="domain" description="Malonyl-CoA:ACP transacylase (MAT)" evidence="8">
    <location>
        <begin position="6"/>
        <end position="318"/>
    </location>
</feature>
<sequence>MKLAFVFPGQGSQFVGMGKALADAYPAARAVFDEVDEALGEKLSSLIWEGDPDTLTLTENAQPALFATSMAAVRALESEGVPVGRASYVAGHSLGEYSALTAAGMFSVADAARLLRIRGAAMQSAVPVGEGAMAAILGMGFEAVEEVAREAAQGQVCAAANDNDPSQVVVSGHRDAVERAGEIAKGKGAKRVVMLPVSAPFHCDLMEPAARTMAEALSTVEHGALQVPLVANVEARPVTDPATICSLLVDQVTGNVRWRESVEYMVGDGVTEVWELGAGKALCGMARRIDRSLATRAIGAPEDVIKAAEALAETRAAAAVS</sequence>
<dbReference type="NCBIfam" id="TIGR00128">
    <property type="entry name" value="fabD"/>
    <property type="match status" value="1"/>
</dbReference>
<dbReference type="EMBL" id="AQQR01000001">
    <property type="protein sequence ID" value="OWU77528.1"/>
    <property type="molecule type" value="Genomic_DNA"/>
</dbReference>
<dbReference type="Gene3D" id="3.30.70.250">
    <property type="entry name" value="Malonyl-CoA ACP transacylase, ACP-binding"/>
    <property type="match status" value="1"/>
</dbReference>
<dbReference type="InterPro" id="IPR001227">
    <property type="entry name" value="Ac_transferase_dom_sf"/>
</dbReference>
<dbReference type="PIRSF" id="PIRSF000446">
    <property type="entry name" value="Mct"/>
    <property type="match status" value="1"/>
</dbReference>
<name>A0A225NW94_9RHOB</name>
<dbReference type="OrthoDB" id="9808564at2"/>
<keyword evidence="10" id="KW-1185">Reference proteome</keyword>
<protein>
    <recommendedName>
        <fullName evidence="2 6">Malonyl CoA-acyl carrier protein transacylase</fullName>
        <ecNumber evidence="1 6">2.3.1.39</ecNumber>
    </recommendedName>
</protein>
<dbReference type="SMART" id="SM00827">
    <property type="entry name" value="PKS_AT"/>
    <property type="match status" value="1"/>
</dbReference>
<gene>
    <name evidence="9" type="ORF">ATO3_02195</name>
</gene>
<comment type="catalytic activity">
    <reaction evidence="5 6">
        <text>holo-[ACP] + malonyl-CoA = malonyl-[ACP] + CoA</text>
        <dbReference type="Rhea" id="RHEA:41792"/>
        <dbReference type="Rhea" id="RHEA-COMP:9623"/>
        <dbReference type="Rhea" id="RHEA-COMP:9685"/>
        <dbReference type="ChEBI" id="CHEBI:57287"/>
        <dbReference type="ChEBI" id="CHEBI:57384"/>
        <dbReference type="ChEBI" id="CHEBI:64479"/>
        <dbReference type="ChEBI" id="CHEBI:78449"/>
        <dbReference type="EC" id="2.3.1.39"/>
    </reaction>
</comment>
<evidence type="ECO:0000256" key="6">
    <source>
        <dbReference type="PIRNR" id="PIRNR000446"/>
    </source>
</evidence>
<dbReference type="AlphaFoldDB" id="A0A225NW94"/>
<evidence type="ECO:0000256" key="2">
    <source>
        <dbReference type="ARBA" id="ARBA00018953"/>
    </source>
</evidence>
<dbReference type="InterPro" id="IPR050858">
    <property type="entry name" value="Mal-CoA-ACP_Trans/PKS_FabD"/>
</dbReference>
<evidence type="ECO:0000256" key="3">
    <source>
        <dbReference type="ARBA" id="ARBA00022679"/>
    </source>
</evidence>
<dbReference type="FunFam" id="3.30.70.250:FF:000001">
    <property type="entry name" value="Malonyl CoA-acyl carrier protein transacylase"/>
    <property type="match status" value="1"/>
</dbReference>
<evidence type="ECO:0000313" key="10">
    <source>
        <dbReference type="Proteomes" id="UP000215377"/>
    </source>
</evidence>
<evidence type="ECO:0000256" key="4">
    <source>
        <dbReference type="ARBA" id="ARBA00023315"/>
    </source>
</evidence>
<dbReference type="InterPro" id="IPR016035">
    <property type="entry name" value="Acyl_Trfase/lysoPLipase"/>
</dbReference>
<dbReference type="InterPro" id="IPR016036">
    <property type="entry name" value="Malonyl_transacylase_ACP-bd"/>
</dbReference>
<feature type="active site" evidence="7">
    <location>
        <position position="93"/>
    </location>
</feature>
<keyword evidence="3 6" id="KW-0808">Transferase</keyword>
<proteinExistence type="inferred from homology"/>
<accession>A0A225NW94</accession>
<dbReference type="Pfam" id="PF00698">
    <property type="entry name" value="Acyl_transf_1"/>
    <property type="match status" value="1"/>
</dbReference>
<reference evidence="9 10" key="1">
    <citation type="submission" date="2013-04" db="EMBL/GenBank/DDBJ databases">
        <title>Oceanicola sp. 22II1-22F33 Genome Sequencing.</title>
        <authorList>
            <person name="Lai Q."/>
            <person name="Li G."/>
            <person name="Shao Z."/>
        </authorList>
    </citation>
    <scope>NUCLEOTIDE SEQUENCE [LARGE SCALE GENOMIC DNA]</scope>
    <source>
        <strain evidence="9 10">22II1-22F33</strain>
    </source>
</reference>
<dbReference type="RefSeq" id="WP_088648152.1">
    <property type="nucleotide sequence ID" value="NZ_AQQR01000001.1"/>
</dbReference>
<dbReference type="GO" id="GO:0006633">
    <property type="term" value="P:fatty acid biosynthetic process"/>
    <property type="evidence" value="ECO:0007669"/>
    <property type="project" value="TreeGrafter"/>
</dbReference>
<dbReference type="SUPFAM" id="SSF55048">
    <property type="entry name" value="Probable ACP-binding domain of malonyl-CoA ACP transacylase"/>
    <property type="match status" value="1"/>
</dbReference>
<feature type="active site" evidence="7">
    <location>
        <position position="202"/>
    </location>
</feature>
<evidence type="ECO:0000256" key="1">
    <source>
        <dbReference type="ARBA" id="ARBA00013258"/>
    </source>
</evidence>
<dbReference type="GO" id="GO:0004314">
    <property type="term" value="F:[acyl-carrier-protein] S-malonyltransferase activity"/>
    <property type="evidence" value="ECO:0007669"/>
    <property type="project" value="UniProtKB-EC"/>
</dbReference>
<dbReference type="PANTHER" id="PTHR42681">
    <property type="entry name" value="MALONYL-COA-ACYL CARRIER PROTEIN TRANSACYLASE, MITOCHONDRIAL"/>
    <property type="match status" value="1"/>
</dbReference>
<dbReference type="Proteomes" id="UP000215377">
    <property type="component" value="Unassembled WGS sequence"/>
</dbReference>
<keyword evidence="4 6" id="KW-0012">Acyltransferase</keyword>
<dbReference type="Gene3D" id="3.40.366.10">
    <property type="entry name" value="Malonyl-Coenzyme A Acyl Carrier Protein, domain 2"/>
    <property type="match status" value="1"/>
</dbReference>